<evidence type="ECO:0000256" key="9">
    <source>
        <dbReference type="ARBA" id="ARBA00022679"/>
    </source>
</evidence>
<evidence type="ECO:0000256" key="20">
    <source>
        <dbReference type="PROSITE-ProRule" id="PRU10141"/>
    </source>
</evidence>
<gene>
    <name evidence="24" type="ORF">POM88_045849</name>
</gene>
<evidence type="ECO:0000256" key="17">
    <source>
        <dbReference type="ARBA" id="ARBA00023136"/>
    </source>
</evidence>
<dbReference type="FunFam" id="3.80.10.10:FF:000215">
    <property type="entry name" value="Receptor-like protein kinase HSL1"/>
    <property type="match status" value="1"/>
</dbReference>
<dbReference type="GO" id="GO:0004713">
    <property type="term" value="F:protein tyrosine kinase activity"/>
    <property type="evidence" value="ECO:0007669"/>
    <property type="project" value="UniProtKB-KW"/>
</dbReference>
<evidence type="ECO:0000256" key="2">
    <source>
        <dbReference type="ARBA" id="ARBA00008684"/>
    </source>
</evidence>
<feature type="chain" id="PRO_5042009707" description="non-specific serine/threonine protein kinase" evidence="22">
    <location>
        <begin position="22"/>
        <end position="1002"/>
    </location>
</feature>
<keyword evidence="7" id="KW-0597">Phosphoprotein</keyword>
<feature type="domain" description="Protein kinase" evidence="23">
    <location>
        <begin position="715"/>
        <end position="988"/>
    </location>
</feature>
<dbReference type="InterPro" id="IPR013210">
    <property type="entry name" value="LRR_N_plant-typ"/>
</dbReference>
<dbReference type="GO" id="GO:0005886">
    <property type="term" value="C:plasma membrane"/>
    <property type="evidence" value="ECO:0007669"/>
    <property type="project" value="UniProtKB-SubCell"/>
</dbReference>
<dbReference type="InterPro" id="IPR055414">
    <property type="entry name" value="LRR_R13L4/SHOC2-like"/>
</dbReference>
<dbReference type="AlphaFoldDB" id="A0AAD8H866"/>
<evidence type="ECO:0000256" key="3">
    <source>
        <dbReference type="ARBA" id="ARBA00012513"/>
    </source>
</evidence>
<dbReference type="InterPro" id="IPR017441">
    <property type="entry name" value="Protein_kinase_ATP_BS"/>
</dbReference>
<proteinExistence type="inferred from homology"/>
<evidence type="ECO:0000256" key="4">
    <source>
        <dbReference type="ARBA" id="ARBA00022473"/>
    </source>
</evidence>
<keyword evidence="9" id="KW-0808">Transferase</keyword>
<keyword evidence="11 22" id="KW-0732">Signal</keyword>
<evidence type="ECO:0000256" key="1">
    <source>
        <dbReference type="ARBA" id="ARBA00004251"/>
    </source>
</evidence>
<dbReference type="PROSITE" id="PS00107">
    <property type="entry name" value="PROTEIN_KINASE_ATP"/>
    <property type="match status" value="1"/>
</dbReference>
<dbReference type="InterPro" id="IPR032675">
    <property type="entry name" value="LRR_dom_sf"/>
</dbReference>
<feature type="transmembrane region" description="Helical" evidence="21">
    <location>
        <begin position="12"/>
        <end position="33"/>
    </location>
</feature>
<dbReference type="Pfam" id="PF00069">
    <property type="entry name" value="Pkinase"/>
    <property type="match status" value="1"/>
</dbReference>
<keyword evidence="24" id="KW-0829">Tyrosine-protein kinase</keyword>
<feature type="signal peptide" evidence="22">
    <location>
        <begin position="1"/>
        <end position="21"/>
    </location>
</feature>
<name>A0AAD8H866_9APIA</name>
<dbReference type="PANTHER" id="PTHR48056">
    <property type="entry name" value="LRR RECEPTOR-LIKE SERINE/THREONINE-PROTEIN KINASE-RELATED"/>
    <property type="match status" value="1"/>
</dbReference>
<evidence type="ECO:0000256" key="11">
    <source>
        <dbReference type="ARBA" id="ARBA00022729"/>
    </source>
</evidence>
<dbReference type="GO" id="GO:0006952">
    <property type="term" value="P:defense response"/>
    <property type="evidence" value="ECO:0007669"/>
    <property type="project" value="UniProtKB-ARBA"/>
</dbReference>
<feature type="binding site" evidence="20">
    <location>
        <position position="744"/>
    </location>
    <ligand>
        <name>ATP</name>
        <dbReference type="ChEBI" id="CHEBI:30616"/>
    </ligand>
</feature>
<evidence type="ECO:0000256" key="12">
    <source>
        <dbReference type="ARBA" id="ARBA00022737"/>
    </source>
</evidence>
<evidence type="ECO:0000256" key="5">
    <source>
        <dbReference type="ARBA" id="ARBA00022475"/>
    </source>
</evidence>
<dbReference type="Pfam" id="PF00560">
    <property type="entry name" value="LRR_1"/>
    <property type="match status" value="3"/>
</dbReference>
<dbReference type="Pfam" id="PF08263">
    <property type="entry name" value="LRRNT_2"/>
    <property type="match status" value="1"/>
</dbReference>
<evidence type="ECO:0000256" key="10">
    <source>
        <dbReference type="ARBA" id="ARBA00022692"/>
    </source>
</evidence>
<dbReference type="GO" id="GO:0048367">
    <property type="term" value="P:shoot system development"/>
    <property type="evidence" value="ECO:0007669"/>
    <property type="project" value="UniProtKB-ARBA"/>
</dbReference>
<keyword evidence="14 24" id="KW-0418">Kinase</keyword>
<evidence type="ECO:0000256" key="7">
    <source>
        <dbReference type="ARBA" id="ARBA00022553"/>
    </source>
</evidence>
<keyword evidence="25" id="KW-1185">Reference proteome</keyword>
<comment type="subcellular location">
    <subcellularLocation>
        <location evidence="1">Cell membrane</location>
        <topology evidence="1">Single-pass type I membrane protein</topology>
    </subcellularLocation>
</comment>
<comment type="caution">
    <text evidence="24">The sequence shown here is derived from an EMBL/GenBank/DDBJ whole genome shotgun (WGS) entry which is preliminary data.</text>
</comment>
<evidence type="ECO:0000313" key="24">
    <source>
        <dbReference type="EMBL" id="KAK1361375.1"/>
    </source>
</evidence>
<evidence type="ECO:0000256" key="21">
    <source>
        <dbReference type="SAM" id="Phobius"/>
    </source>
</evidence>
<dbReference type="GO" id="GO:0033612">
    <property type="term" value="F:receptor serine/threonine kinase binding"/>
    <property type="evidence" value="ECO:0007669"/>
    <property type="project" value="TreeGrafter"/>
</dbReference>
<dbReference type="GO" id="GO:0051707">
    <property type="term" value="P:response to other organism"/>
    <property type="evidence" value="ECO:0007669"/>
    <property type="project" value="UniProtKB-ARBA"/>
</dbReference>
<keyword evidence="18 24" id="KW-0675">Receptor</keyword>
<evidence type="ECO:0000313" key="25">
    <source>
        <dbReference type="Proteomes" id="UP001237642"/>
    </source>
</evidence>
<dbReference type="Gene3D" id="3.80.10.10">
    <property type="entry name" value="Ribonuclease Inhibitor"/>
    <property type="match status" value="4"/>
</dbReference>
<dbReference type="PROSITE" id="PS51450">
    <property type="entry name" value="LRR"/>
    <property type="match status" value="1"/>
</dbReference>
<dbReference type="FunFam" id="3.80.10.10:FF:000453">
    <property type="entry name" value="Leucine-rich receptor-like protein kinase family protein"/>
    <property type="match status" value="1"/>
</dbReference>
<dbReference type="PROSITE" id="PS50011">
    <property type="entry name" value="PROTEIN_KINASE_DOM"/>
    <property type="match status" value="1"/>
</dbReference>
<dbReference type="PANTHER" id="PTHR48056:SF20">
    <property type="entry name" value="PROTEIN KINASE DOMAIN-CONTAINING PROTEIN"/>
    <property type="match status" value="1"/>
</dbReference>
<dbReference type="EC" id="2.7.11.1" evidence="3"/>
<dbReference type="InterPro" id="IPR050647">
    <property type="entry name" value="Plant_LRR-RLKs"/>
</dbReference>
<accession>A0AAD8H866</accession>
<feature type="transmembrane region" description="Helical" evidence="21">
    <location>
        <begin position="652"/>
        <end position="674"/>
    </location>
</feature>
<dbReference type="FunFam" id="3.80.10.10:FF:000234">
    <property type="entry name" value="Probable inactive receptor kinase RLK902"/>
    <property type="match status" value="1"/>
</dbReference>
<dbReference type="Proteomes" id="UP001237642">
    <property type="component" value="Unassembled WGS sequence"/>
</dbReference>
<dbReference type="PROSITE" id="PS00108">
    <property type="entry name" value="PROTEIN_KINASE_ST"/>
    <property type="match status" value="1"/>
</dbReference>
<keyword evidence="5" id="KW-1003">Cell membrane</keyword>
<dbReference type="SMART" id="SM00220">
    <property type="entry name" value="S_TKc"/>
    <property type="match status" value="1"/>
</dbReference>
<keyword evidence="12" id="KW-0677">Repeat</keyword>
<dbReference type="GO" id="GO:1905393">
    <property type="term" value="P:plant organ formation"/>
    <property type="evidence" value="ECO:0007669"/>
    <property type="project" value="UniProtKB-ARBA"/>
</dbReference>
<dbReference type="SMART" id="SM00369">
    <property type="entry name" value="LRR_TYP"/>
    <property type="match status" value="5"/>
</dbReference>
<dbReference type="InterPro" id="IPR003591">
    <property type="entry name" value="Leu-rich_rpt_typical-subtyp"/>
</dbReference>
<evidence type="ECO:0000256" key="13">
    <source>
        <dbReference type="ARBA" id="ARBA00022741"/>
    </source>
</evidence>
<evidence type="ECO:0000256" key="19">
    <source>
        <dbReference type="ARBA" id="ARBA00023180"/>
    </source>
</evidence>
<keyword evidence="19" id="KW-0325">Glycoprotein</keyword>
<dbReference type="SUPFAM" id="SSF56112">
    <property type="entry name" value="Protein kinase-like (PK-like)"/>
    <property type="match status" value="1"/>
</dbReference>
<dbReference type="GO" id="GO:0009791">
    <property type="term" value="P:post-embryonic development"/>
    <property type="evidence" value="ECO:0007669"/>
    <property type="project" value="UniProtKB-ARBA"/>
</dbReference>
<dbReference type="EMBL" id="JAUIZM010000010">
    <property type="protein sequence ID" value="KAK1361375.1"/>
    <property type="molecule type" value="Genomic_DNA"/>
</dbReference>
<organism evidence="24 25">
    <name type="scientific">Heracleum sosnowskyi</name>
    <dbReference type="NCBI Taxonomy" id="360622"/>
    <lineage>
        <taxon>Eukaryota</taxon>
        <taxon>Viridiplantae</taxon>
        <taxon>Streptophyta</taxon>
        <taxon>Embryophyta</taxon>
        <taxon>Tracheophyta</taxon>
        <taxon>Spermatophyta</taxon>
        <taxon>Magnoliopsida</taxon>
        <taxon>eudicotyledons</taxon>
        <taxon>Gunneridae</taxon>
        <taxon>Pentapetalae</taxon>
        <taxon>asterids</taxon>
        <taxon>campanulids</taxon>
        <taxon>Apiales</taxon>
        <taxon>Apiaceae</taxon>
        <taxon>Apioideae</taxon>
        <taxon>apioid superclade</taxon>
        <taxon>Tordylieae</taxon>
        <taxon>Tordyliinae</taxon>
        <taxon>Heracleum</taxon>
    </lineage>
</organism>
<dbReference type="FunFam" id="3.30.200.20:FF:000511">
    <property type="entry name" value="Leucine-rich receptor-like protein kinase family protein"/>
    <property type="match status" value="1"/>
</dbReference>
<sequence>MQIIVLHSNCWFLGFVELCFAGLVCSTVAQNHIFLADLLSVVFCCPVMSWVTLFVFFNLFTPYETQSLESQALLEFKKQLIDPLHYLDSWKESNPPCQFFGVSCDKKSGRVVEISLDNKSLSGQISKSISVLESLSSLVLPSNLISGVLPLELANCSNLRVLNITGNNMNGDLPDLSKLVKLEVLDLSSNYFTGRFPTWVGKLTGLVSLGLGMNDYDEGEIPESIGNLGNLTWLYLAGSNLTGGIPEQMFDLHALETLDICRNKLTGNFPKQISKLRNIKKIELYENNLTGQIPREFATLNLLKEFDISTNQMYGTLPPEVGNMKNLTIFHLSKNNFSGEFPRGFGDMRYLVSLSIYKNGFSGEFPENLGKFSPLNSIDISENKFTGYFPKFLCANGNLQFLLALDNNFSGEISDDYANCKSLVRLRVNQNQLSGKIPDGLWALPYATIIDFSDNNFSGGISPNIEGSIRLSALELTNNKFSGYLPSELGKLVQLQKLHLSNNDFSGGLPSSIGALNQLSYLHLEQNSLTGSIPADLSKCSRLVELDLASNSLSNSIPDAFTRMSSLNSLNLSRNQLIGSIPEGLQKLKLSSIDLSSNQLSGKLPSDLLIMGGDQAFIGNKELCINKNLQSHLSHGLNICEKKYGSISKNKGVMLVIILLALICLLSGLLVLSYRNFKLRVAYIENNLEKKVLDSKWMIETFHHVEFDAEDICDLDEDNLIGTGSTGKVYRLDTKKGGRSVAVKQLWEGKAMKVLTAETGILGKIRHRNILKLYAFLVKGGSNYLVFEYMANGNLFQALHRTIKGGIPELDWNQRYKIALGVAGGMAYLHHDCSPPIIHRDIKSTNILLDEDYEPKIADFGVAKVVEDSLTDPESNCFAGTHGYIAPELAYTLKITEKCDVYSFGVVLLELVSGRRAIEESFGEGRDIVFWVSTHLDSSEHVSAVLDHKLASDFVQNEMIKVLKIATLCTTKLPRLRPEMREVVNMLIDAKPASLKMKGKAT</sequence>
<evidence type="ECO:0000256" key="8">
    <source>
        <dbReference type="ARBA" id="ARBA00022614"/>
    </source>
</evidence>
<dbReference type="InterPro" id="IPR011009">
    <property type="entry name" value="Kinase-like_dom_sf"/>
</dbReference>
<dbReference type="InterPro" id="IPR008271">
    <property type="entry name" value="Ser/Thr_kinase_AS"/>
</dbReference>
<keyword evidence="6" id="KW-0723">Serine/threonine-protein kinase</keyword>
<dbReference type="GO" id="GO:0005524">
    <property type="term" value="F:ATP binding"/>
    <property type="evidence" value="ECO:0007669"/>
    <property type="project" value="UniProtKB-UniRule"/>
</dbReference>
<keyword evidence="16 21" id="KW-1133">Transmembrane helix</keyword>
<keyword evidence="4" id="KW-0217">Developmental protein</keyword>
<dbReference type="Gene3D" id="1.10.510.10">
    <property type="entry name" value="Transferase(Phosphotransferase) domain 1"/>
    <property type="match status" value="1"/>
</dbReference>
<dbReference type="Gene3D" id="3.30.200.20">
    <property type="entry name" value="Phosphorylase Kinase, domain 1"/>
    <property type="match status" value="1"/>
</dbReference>
<evidence type="ECO:0000259" key="23">
    <source>
        <dbReference type="PROSITE" id="PS50011"/>
    </source>
</evidence>
<dbReference type="FunFam" id="1.10.510.10:FF:000632">
    <property type="entry name" value="leucine-rich repeat receptor-like protein kinase TDR"/>
    <property type="match status" value="1"/>
</dbReference>
<dbReference type="InterPro" id="IPR000719">
    <property type="entry name" value="Prot_kinase_dom"/>
</dbReference>
<dbReference type="GO" id="GO:0004674">
    <property type="term" value="F:protein serine/threonine kinase activity"/>
    <property type="evidence" value="ECO:0007669"/>
    <property type="project" value="UniProtKB-KW"/>
</dbReference>
<evidence type="ECO:0000256" key="22">
    <source>
        <dbReference type="SAM" id="SignalP"/>
    </source>
</evidence>
<reference evidence="24" key="1">
    <citation type="submission" date="2023-02" db="EMBL/GenBank/DDBJ databases">
        <title>Genome of toxic invasive species Heracleum sosnowskyi carries increased number of genes despite the absence of recent whole-genome duplications.</title>
        <authorList>
            <person name="Schelkunov M."/>
            <person name="Shtratnikova V."/>
            <person name="Makarenko M."/>
            <person name="Klepikova A."/>
            <person name="Omelchenko D."/>
            <person name="Novikova G."/>
            <person name="Obukhova E."/>
            <person name="Bogdanov V."/>
            <person name="Penin A."/>
            <person name="Logacheva M."/>
        </authorList>
    </citation>
    <scope>NUCLEOTIDE SEQUENCE</scope>
    <source>
        <strain evidence="24">Hsosn_3</strain>
        <tissue evidence="24">Leaf</tissue>
    </source>
</reference>
<dbReference type="GO" id="GO:0048608">
    <property type="term" value="P:reproductive structure development"/>
    <property type="evidence" value="ECO:0007669"/>
    <property type="project" value="UniProtKB-ARBA"/>
</dbReference>
<keyword evidence="13 20" id="KW-0547">Nucleotide-binding</keyword>
<evidence type="ECO:0000256" key="16">
    <source>
        <dbReference type="ARBA" id="ARBA00022989"/>
    </source>
</evidence>
<dbReference type="SUPFAM" id="SSF52058">
    <property type="entry name" value="L domain-like"/>
    <property type="match status" value="2"/>
</dbReference>
<evidence type="ECO:0000256" key="15">
    <source>
        <dbReference type="ARBA" id="ARBA00022840"/>
    </source>
</evidence>
<evidence type="ECO:0000256" key="14">
    <source>
        <dbReference type="ARBA" id="ARBA00022777"/>
    </source>
</evidence>
<evidence type="ECO:0000256" key="18">
    <source>
        <dbReference type="ARBA" id="ARBA00023170"/>
    </source>
</evidence>
<keyword evidence="17 21" id="KW-0472">Membrane</keyword>
<dbReference type="Pfam" id="PF23598">
    <property type="entry name" value="LRR_14"/>
    <property type="match status" value="1"/>
</dbReference>
<keyword evidence="8" id="KW-0433">Leucine-rich repeat</keyword>
<dbReference type="Pfam" id="PF13855">
    <property type="entry name" value="LRR_8"/>
    <property type="match status" value="1"/>
</dbReference>
<dbReference type="InterPro" id="IPR001611">
    <property type="entry name" value="Leu-rich_rpt"/>
</dbReference>
<feature type="transmembrane region" description="Helical" evidence="21">
    <location>
        <begin position="39"/>
        <end position="60"/>
    </location>
</feature>
<comment type="similarity">
    <text evidence="2">Belongs to the protein kinase superfamily. Ser/Thr protein kinase family.</text>
</comment>
<protein>
    <recommendedName>
        <fullName evidence="3">non-specific serine/threonine protein kinase</fullName>
        <ecNumber evidence="3">2.7.11.1</ecNumber>
    </recommendedName>
</protein>
<keyword evidence="15 20" id="KW-0067">ATP-binding</keyword>
<keyword evidence="10 21" id="KW-0812">Transmembrane</keyword>
<evidence type="ECO:0000256" key="6">
    <source>
        <dbReference type="ARBA" id="ARBA00022527"/>
    </source>
</evidence>
<reference evidence="24" key="2">
    <citation type="submission" date="2023-05" db="EMBL/GenBank/DDBJ databases">
        <authorList>
            <person name="Schelkunov M.I."/>
        </authorList>
    </citation>
    <scope>NUCLEOTIDE SEQUENCE</scope>
    <source>
        <strain evidence="24">Hsosn_3</strain>
        <tissue evidence="24">Leaf</tissue>
    </source>
</reference>